<accession>A0A2R6NFW7</accession>
<evidence type="ECO:0000313" key="4">
    <source>
        <dbReference type="Proteomes" id="UP000186601"/>
    </source>
</evidence>
<dbReference type="EMBL" id="MLYV02001290">
    <property type="protein sequence ID" value="PSR71246.1"/>
    <property type="molecule type" value="Genomic_DNA"/>
</dbReference>
<evidence type="ECO:0000259" key="2">
    <source>
        <dbReference type="Pfam" id="PF04082"/>
    </source>
</evidence>
<organism evidence="3 4">
    <name type="scientific">Hermanssonia centrifuga</name>
    <dbReference type="NCBI Taxonomy" id="98765"/>
    <lineage>
        <taxon>Eukaryota</taxon>
        <taxon>Fungi</taxon>
        <taxon>Dikarya</taxon>
        <taxon>Basidiomycota</taxon>
        <taxon>Agaricomycotina</taxon>
        <taxon>Agaricomycetes</taxon>
        <taxon>Polyporales</taxon>
        <taxon>Meruliaceae</taxon>
        <taxon>Hermanssonia</taxon>
    </lineage>
</organism>
<keyword evidence="1" id="KW-0539">Nucleus</keyword>
<dbReference type="GO" id="GO:0003700">
    <property type="term" value="F:DNA-binding transcription factor activity"/>
    <property type="evidence" value="ECO:0007669"/>
    <property type="project" value="InterPro"/>
</dbReference>
<dbReference type="PANTHER" id="PTHR46910">
    <property type="entry name" value="TRANSCRIPTION FACTOR PDR1"/>
    <property type="match status" value="1"/>
</dbReference>
<evidence type="ECO:0000256" key="1">
    <source>
        <dbReference type="ARBA" id="ARBA00023242"/>
    </source>
</evidence>
<sequence length="122" mass="13952">MMKRTFWALMIFERNMSSALGRSCSIQDEDFDLDLPIECDDEYWTNANSALAFTQPAGKPSTVSHFVCCIRITQIHAFALRTIDRRGSLPRLHFRLSLYAPMPPAAVFVSWMCNFGAHRHPV</sequence>
<dbReference type="GO" id="GO:0003677">
    <property type="term" value="F:DNA binding"/>
    <property type="evidence" value="ECO:0007669"/>
    <property type="project" value="InterPro"/>
</dbReference>
<dbReference type="InterPro" id="IPR007219">
    <property type="entry name" value="XnlR_reg_dom"/>
</dbReference>
<comment type="caution">
    <text evidence="3">The sequence shown here is derived from an EMBL/GenBank/DDBJ whole genome shotgun (WGS) entry which is preliminary data.</text>
</comment>
<dbReference type="InterPro" id="IPR050987">
    <property type="entry name" value="AtrR-like"/>
</dbReference>
<dbReference type="Pfam" id="PF04082">
    <property type="entry name" value="Fungal_trans"/>
    <property type="match status" value="1"/>
</dbReference>
<dbReference type="GO" id="GO:0008270">
    <property type="term" value="F:zinc ion binding"/>
    <property type="evidence" value="ECO:0007669"/>
    <property type="project" value="InterPro"/>
</dbReference>
<dbReference type="OrthoDB" id="2750010at2759"/>
<keyword evidence="4" id="KW-1185">Reference proteome</keyword>
<protein>
    <recommendedName>
        <fullName evidence="2">Xylanolytic transcriptional activator regulatory domain-containing protein</fullName>
    </recommendedName>
</protein>
<dbReference type="PANTHER" id="PTHR46910:SF38">
    <property type="entry name" value="ZN(2)-C6 FUNGAL-TYPE DOMAIN-CONTAINING PROTEIN"/>
    <property type="match status" value="1"/>
</dbReference>
<reference evidence="3 4" key="1">
    <citation type="submission" date="2018-02" db="EMBL/GenBank/DDBJ databases">
        <title>Genome sequence of the basidiomycete white-rot fungus Phlebia centrifuga.</title>
        <authorList>
            <person name="Granchi Z."/>
            <person name="Peng M."/>
            <person name="de Vries R.P."/>
            <person name="Hilden K."/>
            <person name="Makela M.R."/>
            <person name="Grigoriev I."/>
            <person name="Riley R."/>
        </authorList>
    </citation>
    <scope>NUCLEOTIDE SEQUENCE [LARGE SCALE GENOMIC DNA]</scope>
    <source>
        <strain evidence="3 4">FBCC195</strain>
    </source>
</reference>
<gene>
    <name evidence="3" type="ORF">PHLCEN_2v12900</name>
</gene>
<feature type="domain" description="Xylanolytic transcriptional activator regulatory" evidence="2">
    <location>
        <begin position="1"/>
        <end position="64"/>
    </location>
</feature>
<evidence type="ECO:0000313" key="3">
    <source>
        <dbReference type="EMBL" id="PSR71246.1"/>
    </source>
</evidence>
<proteinExistence type="predicted"/>
<dbReference type="Proteomes" id="UP000186601">
    <property type="component" value="Unassembled WGS sequence"/>
</dbReference>
<dbReference type="CDD" id="cd12148">
    <property type="entry name" value="fungal_TF_MHR"/>
    <property type="match status" value="1"/>
</dbReference>
<dbReference type="AlphaFoldDB" id="A0A2R6NFW7"/>
<dbReference type="GO" id="GO:0006351">
    <property type="term" value="P:DNA-templated transcription"/>
    <property type="evidence" value="ECO:0007669"/>
    <property type="project" value="InterPro"/>
</dbReference>
<dbReference type="STRING" id="98765.A0A2R6NFW7"/>
<name>A0A2R6NFW7_9APHY</name>